<dbReference type="OrthoDB" id="8961469at2759"/>
<sequence>HNKFGLPSGIALCIFDDTNTEIEEDILHKLLQAKPDIMLTVRDSNTELEMFRSKNTLTSETRRVLVNILVGHMVEMHGRIPTWNQRAVCSWYCDSLSSIVTSILQERL</sequence>
<keyword evidence="2" id="KW-1185">Reference proteome</keyword>
<reference evidence="1" key="1">
    <citation type="submission" date="2020-07" db="EMBL/GenBank/DDBJ databases">
        <title>Clarias magur genome sequencing, assembly and annotation.</title>
        <authorList>
            <person name="Kushwaha B."/>
            <person name="Kumar R."/>
            <person name="Das P."/>
            <person name="Joshi C.G."/>
            <person name="Kumar D."/>
            <person name="Nagpure N.S."/>
            <person name="Pandey M."/>
            <person name="Agarwal S."/>
            <person name="Srivastava S."/>
            <person name="Singh M."/>
            <person name="Sahoo L."/>
            <person name="Jayasankar P."/>
            <person name="Meher P.K."/>
            <person name="Koringa P.G."/>
            <person name="Iquebal M.A."/>
            <person name="Das S.P."/>
            <person name="Bit A."/>
            <person name="Patnaik S."/>
            <person name="Patel N."/>
            <person name="Shah T.M."/>
            <person name="Hinsu A."/>
            <person name="Jena J.K."/>
        </authorList>
    </citation>
    <scope>NUCLEOTIDE SEQUENCE</scope>
    <source>
        <strain evidence="1">CIFAMagur01</strain>
        <tissue evidence="1">Testis</tissue>
    </source>
</reference>
<gene>
    <name evidence="1" type="ORF">DAT39_002219</name>
</gene>
<accession>A0A8J4UGX4</accession>
<feature type="non-terminal residue" evidence="1">
    <location>
        <position position="1"/>
    </location>
</feature>
<evidence type="ECO:0000313" key="2">
    <source>
        <dbReference type="Proteomes" id="UP000727407"/>
    </source>
</evidence>
<proteinExistence type="predicted"/>
<organism evidence="1 2">
    <name type="scientific">Clarias magur</name>
    <name type="common">Asian catfish</name>
    <name type="synonym">Macropteronotus magur</name>
    <dbReference type="NCBI Taxonomy" id="1594786"/>
    <lineage>
        <taxon>Eukaryota</taxon>
        <taxon>Metazoa</taxon>
        <taxon>Chordata</taxon>
        <taxon>Craniata</taxon>
        <taxon>Vertebrata</taxon>
        <taxon>Euteleostomi</taxon>
        <taxon>Actinopterygii</taxon>
        <taxon>Neopterygii</taxon>
        <taxon>Teleostei</taxon>
        <taxon>Ostariophysi</taxon>
        <taxon>Siluriformes</taxon>
        <taxon>Clariidae</taxon>
        <taxon>Clarias</taxon>
    </lineage>
</organism>
<dbReference type="AlphaFoldDB" id="A0A8J4UGX4"/>
<dbReference type="Proteomes" id="UP000727407">
    <property type="component" value="Unassembled WGS sequence"/>
</dbReference>
<protein>
    <submittedName>
        <fullName evidence="1">Uncharacterized protein</fullName>
    </submittedName>
</protein>
<name>A0A8J4UGX4_CLAMG</name>
<comment type="caution">
    <text evidence="1">The sequence shown here is derived from an EMBL/GenBank/DDBJ whole genome shotgun (WGS) entry which is preliminary data.</text>
</comment>
<dbReference type="EMBL" id="QNUK01000016">
    <property type="protein sequence ID" value="KAF5908093.1"/>
    <property type="molecule type" value="Genomic_DNA"/>
</dbReference>
<evidence type="ECO:0000313" key="1">
    <source>
        <dbReference type="EMBL" id="KAF5908093.1"/>
    </source>
</evidence>
<feature type="non-terminal residue" evidence="1">
    <location>
        <position position="108"/>
    </location>
</feature>